<evidence type="ECO:0000313" key="15">
    <source>
        <dbReference type="Proteomes" id="UP000053958"/>
    </source>
</evidence>
<evidence type="ECO:0000256" key="4">
    <source>
        <dbReference type="ARBA" id="ARBA00022552"/>
    </source>
</evidence>
<dbReference type="AlphaFoldDB" id="A0A0F4YJ63"/>
<evidence type="ECO:0000256" key="1">
    <source>
        <dbReference type="ARBA" id="ARBA00004604"/>
    </source>
</evidence>
<dbReference type="GO" id="GO:0032040">
    <property type="term" value="C:small-subunit processome"/>
    <property type="evidence" value="ECO:0007669"/>
    <property type="project" value="TreeGrafter"/>
</dbReference>
<evidence type="ECO:0000256" key="11">
    <source>
        <dbReference type="ARBA" id="ARBA00032245"/>
    </source>
</evidence>
<dbReference type="SUPFAM" id="SSF53335">
    <property type="entry name" value="S-adenosyl-L-methionine-dependent methyltransferases"/>
    <property type="match status" value="1"/>
</dbReference>
<feature type="compositionally biased region" description="Polar residues" evidence="13">
    <location>
        <begin position="304"/>
        <end position="320"/>
    </location>
</feature>
<evidence type="ECO:0000256" key="8">
    <source>
        <dbReference type="ARBA" id="ARBA00022884"/>
    </source>
</evidence>
<dbReference type="PANTHER" id="PTHR10335">
    <property type="entry name" value="RRNA 2-O-METHYLTRANSFERASE FIBRILLARIN"/>
    <property type="match status" value="1"/>
</dbReference>
<dbReference type="SMART" id="SM01206">
    <property type="entry name" value="Fibrillarin"/>
    <property type="match status" value="1"/>
</dbReference>
<evidence type="ECO:0000256" key="6">
    <source>
        <dbReference type="ARBA" id="ARBA00022679"/>
    </source>
</evidence>
<reference evidence="14 15" key="1">
    <citation type="submission" date="2015-04" db="EMBL/GenBank/DDBJ databases">
        <authorList>
            <person name="Heijne W.H."/>
            <person name="Fedorova N.D."/>
            <person name="Nierman W.C."/>
            <person name="Vollebregt A.W."/>
            <person name="Zhao Z."/>
            <person name="Wu L."/>
            <person name="Kumar M."/>
            <person name="Stam H."/>
            <person name="van den Berg M.A."/>
            <person name="Pel H.J."/>
        </authorList>
    </citation>
    <scope>NUCLEOTIDE SEQUENCE [LARGE SCALE GENOMIC DNA]</scope>
    <source>
        <strain evidence="14 15">CBS 393.64</strain>
    </source>
</reference>
<dbReference type="FunFam" id="3.40.50.150:FF:000001">
    <property type="entry name" value="Fibrillarin like 1"/>
    <property type="match status" value="1"/>
</dbReference>
<dbReference type="HAMAP" id="MF_00351">
    <property type="entry name" value="RNA_methyltransf_FlpA"/>
    <property type="match status" value="1"/>
</dbReference>
<dbReference type="Pfam" id="PF11937">
    <property type="entry name" value="DUF3455"/>
    <property type="match status" value="1"/>
</dbReference>
<keyword evidence="6" id="KW-0808">Transferase</keyword>
<evidence type="ECO:0000256" key="10">
    <source>
        <dbReference type="ARBA" id="ARBA00023274"/>
    </source>
</evidence>
<protein>
    <recommendedName>
        <fullName evidence="3">rRNA 2'-O-methyltransferase fibrillarin</fullName>
    </recommendedName>
    <alternativeName>
        <fullName evidence="11">Histone-glutamine methyltransferase</fullName>
    </alternativeName>
</protein>
<proteinExistence type="inferred from homology"/>
<comment type="caution">
    <text evidence="14">The sequence shown here is derived from an EMBL/GenBank/DDBJ whole genome shotgun (WGS) entry which is preliminary data.</text>
</comment>
<keyword evidence="10" id="KW-0687">Ribonucleoprotein</keyword>
<dbReference type="STRING" id="1408163.A0A0F4YJ63"/>
<accession>A0A0F4YJ63</accession>
<dbReference type="Gene3D" id="3.30.200.20">
    <property type="entry name" value="Phosphorylase Kinase, domain 1"/>
    <property type="match status" value="1"/>
</dbReference>
<dbReference type="GO" id="GO:0003723">
    <property type="term" value="F:RNA binding"/>
    <property type="evidence" value="ECO:0007669"/>
    <property type="project" value="UniProtKB-KW"/>
</dbReference>
<dbReference type="Pfam" id="PF11693">
    <property type="entry name" value="DUF2990"/>
    <property type="match status" value="1"/>
</dbReference>
<keyword evidence="15" id="KW-1185">Reference proteome</keyword>
<evidence type="ECO:0000256" key="5">
    <source>
        <dbReference type="ARBA" id="ARBA00022603"/>
    </source>
</evidence>
<keyword evidence="9" id="KW-0539">Nucleus</keyword>
<evidence type="ECO:0000256" key="13">
    <source>
        <dbReference type="SAM" id="MobiDB-lite"/>
    </source>
</evidence>
<dbReference type="FunFam" id="3.30.200.20:FF:000056">
    <property type="entry name" value="Fibrillarin like 1"/>
    <property type="match status" value="1"/>
</dbReference>
<dbReference type="RefSeq" id="XP_013324876.1">
    <property type="nucleotide sequence ID" value="XM_013469422.1"/>
</dbReference>
<dbReference type="InterPro" id="IPR021706">
    <property type="entry name" value="DUF2990"/>
</dbReference>
<dbReference type="PANTHER" id="PTHR10335:SF17">
    <property type="entry name" value="FIBRILLARIN"/>
    <property type="match status" value="1"/>
</dbReference>
<feature type="region of interest" description="Disordered" evidence="13">
    <location>
        <begin position="295"/>
        <end position="320"/>
    </location>
</feature>
<comment type="similarity">
    <text evidence="2">Belongs to the methyltransferase superfamily. Fibrillarin family.</text>
</comment>
<dbReference type="GO" id="GO:0031428">
    <property type="term" value="C:box C/D methylation guide snoRNP complex"/>
    <property type="evidence" value="ECO:0007669"/>
    <property type="project" value="TreeGrafter"/>
</dbReference>
<evidence type="ECO:0000256" key="12">
    <source>
        <dbReference type="ARBA" id="ARBA00047568"/>
    </source>
</evidence>
<dbReference type="GeneID" id="25320057"/>
<evidence type="ECO:0000256" key="9">
    <source>
        <dbReference type="ARBA" id="ARBA00023242"/>
    </source>
</evidence>
<dbReference type="GO" id="GO:0000494">
    <property type="term" value="P:box C/D sno(s)RNA 3'-end processing"/>
    <property type="evidence" value="ECO:0007669"/>
    <property type="project" value="TreeGrafter"/>
</dbReference>
<dbReference type="InterPro" id="IPR029063">
    <property type="entry name" value="SAM-dependent_MTases_sf"/>
</dbReference>
<dbReference type="Pfam" id="PF01269">
    <property type="entry name" value="Fibrillarin"/>
    <property type="match status" value="1"/>
</dbReference>
<evidence type="ECO:0000256" key="7">
    <source>
        <dbReference type="ARBA" id="ARBA00022691"/>
    </source>
</evidence>
<organism evidence="14 15">
    <name type="scientific">Rasamsonia emersonii (strain ATCC 16479 / CBS 393.64 / IMI 116815)</name>
    <dbReference type="NCBI Taxonomy" id="1408163"/>
    <lineage>
        <taxon>Eukaryota</taxon>
        <taxon>Fungi</taxon>
        <taxon>Dikarya</taxon>
        <taxon>Ascomycota</taxon>
        <taxon>Pezizomycotina</taxon>
        <taxon>Eurotiomycetes</taxon>
        <taxon>Eurotiomycetidae</taxon>
        <taxon>Eurotiales</taxon>
        <taxon>Trichocomaceae</taxon>
        <taxon>Rasamsonia</taxon>
    </lineage>
</organism>
<sequence>MAVAACAAPTRSVLNNVYDFSPDLAEFYSRISRYIDDLADGALPSCDLSKVSLPAQAAGLPSPSNLTLKYVAIGRGTQNYSCVTPTPDATPSALGAVASLYDASCVAANYPDLLTTATKIVLNQPLPPSDSTPLPPANLDLLGHHYFQDASTPVFNLDTTTDRQYGIAISKKKAQLAAPAGSVVGQNNSGYGAVPWLYLETTNGTVGGYKSVYRVNTAGGQPPATCQGMPNVFTVQYSADYYFYGAQVFSNLQNNICTTEFNPPVVQDKYRDQISIQQCCTVQSDYSGVLARRHLARDQKKSSNRSSSIEKNLDSTQDTPACSQQQRVALHSPCGLLTQEGAFYFYSILTLRALIALRSLRPLTASKSTPVRNFIGAKPRGGGGGGRGGRGGAPQRGGRGGGRGGLGAKGRGGGAPRGGRGGARGGKKKGGKKGIKGGQKVIIEPHRHPGVFVARGGKEDLLVTKNFTPGESVYGEKRISVESPATTADGESAAPVKTEYRVWNPFRSKLAAAILGGVDDIYMRPGSKVLYLGAASGTSVSHVSDLVGPTGTVYAVEFSHRSGRDLIGMATHRTNVIPIVEDARHPLRYRMLVGMVDCIFADVAQPDQARIVGLNAHMFLKHGGGVIVSIKANCIDSTAKPEVVFAREVQKMREERIKPKEQLTLEPFERDHCVVCGIYRRHD</sequence>
<dbReference type="PRINTS" id="PR00052">
    <property type="entry name" value="FIBRILLARIN"/>
</dbReference>
<keyword evidence="4" id="KW-0698">rRNA processing</keyword>
<dbReference type="OrthoDB" id="1859733at2759"/>
<keyword evidence="8" id="KW-0694">RNA-binding</keyword>
<dbReference type="Gene3D" id="3.40.50.150">
    <property type="entry name" value="Vaccinia Virus protein VP39"/>
    <property type="match status" value="1"/>
</dbReference>
<feature type="region of interest" description="Disordered" evidence="13">
    <location>
        <begin position="372"/>
        <end position="437"/>
    </location>
</feature>
<evidence type="ECO:0000256" key="2">
    <source>
        <dbReference type="ARBA" id="ARBA00010632"/>
    </source>
</evidence>
<evidence type="ECO:0000313" key="14">
    <source>
        <dbReference type="EMBL" id="KKA18264.1"/>
    </source>
</evidence>
<dbReference type="GO" id="GO:1990259">
    <property type="term" value="F:histone H2AQ104 methyltransferase activity"/>
    <property type="evidence" value="ECO:0007669"/>
    <property type="project" value="TreeGrafter"/>
</dbReference>
<dbReference type="EMBL" id="LASV01000476">
    <property type="protein sequence ID" value="KKA18264.1"/>
    <property type="molecule type" value="Genomic_DNA"/>
</dbReference>
<dbReference type="InterPro" id="IPR000692">
    <property type="entry name" value="Fibrillarin"/>
</dbReference>
<dbReference type="InterPro" id="IPR021851">
    <property type="entry name" value="DUF3455"/>
</dbReference>
<dbReference type="Proteomes" id="UP000053958">
    <property type="component" value="Unassembled WGS sequence"/>
</dbReference>
<comment type="catalytic activity">
    <reaction evidence="12">
        <text>L-glutaminyl-[histone H2A] + S-adenosyl-L-methionine = N(5)-methyl-L-glutaminyl-[histone H2A] + S-adenosyl-L-homocysteine + H(+)</text>
        <dbReference type="Rhea" id="RHEA:50904"/>
        <dbReference type="Rhea" id="RHEA-COMP:12837"/>
        <dbReference type="Rhea" id="RHEA-COMP:12839"/>
        <dbReference type="ChEBI" id="CHEBI:15378"/>
        <dbReference type="ChEBI" id="CHEBI:30011"/>
        <dbReference type="ChEBI" id="CHEBI:57856"/>
        <dbReference type="ChEBI" id="CHEBI:59789"/>
        <dbReference type="ChEBI" id="CHEBI:61891"/>
    </reaction>
</comment>
<gene>
    <name evidence="14" type="ORF">T310_7792</name>
</gene>
<keyword evidence="5" id="KW-0489">Methyltransferase</keyword>
<keyword evidence="7" id="KW-0949">S-adenosyl-L-methionine</keyword>
<feature type="compositionally biased region" description="Gly residues" evidence="13">
    <location>
        <begin position="379"/>
        <end position="424"/>
    </location>
</feature>
<dbReference type="GO" id="GO:0008649">
    <property type="term" value="F:rRNA methyltransferase activity"/>
    <property type="evidence" value="ECO:0007669"/>
    <property type="project" value="TreeGrafter"/>
</dbReference>
<comment type="subcellular location">
    <subcellularLocation>
        <location evidence="1">Nucleus</location>
        <location evidence="1">Nucleolus</location>
    </subcellularLocation>
</comment>
<feature type="compositionally biased region" description="Basic residues" evidence="13">
    <location>
        <begin position="425"/>
        <end position="435"/>
    </location>
</feature>
<name>A0A0F4YJ63_RASE3</name>
<dbReference type="GO" id="GO:0000452">
    <property type="term" value="P:snoRNA guided rRNA 2'-O-methylation"/>
    <property type="evidence" value="ECO:0007669"/>
    <property type="project" value="UniProtKB-ARBA"/>
</dbReference>
<dbReference type="NCBIfam" id="NF003276">
    <property type="entry name" value="PRK04266.1-2"/>
    <property type="match status" value="1"/>
</dbReference>
<evidence type="ECO:0000256" key="3">
    <source>
        <dbReference type="ARBA" id="ARBA00015190"/>
    </source>
</evidence>